<dbReference type="AlphaFoldDB" id="A0A0G1DL91"/>
<dbReference type="Proteomes" id="UP000034894">
    <property type="component" value="Unassembled WGS sequence"/>
</dbReference>
<proteinExistence type="predicted"/>
<keyword evidence="2" id="KW-0489">Methyltransferase</keyword>
<dbReference type="EMBL" id="LCFP01000001">
    <property type="protein sequence ID" value="KKS98600.1"/>
    <property type="molecule type" value="Genomic_DNA"/>
</dbReference>
<dbReference type="Gene3D" id="3.40.50.150">
    <property type="entry name" value="Vaccinia Virus protein VP39"/>
    <property type="match status" value="1"/>
</dbReference>
<sequence length="246" mass="28451">MKNSFKQYVKGLFLFRGWHPEVALRYLPIVARIKKLDRKPSVLDVGSGGLGIAPYIKMKVTGLDVGFSPPYHERLLKIEASALKLPFADASFRIVVSVDMLEHLSKTERFQAISEMIRVAGKAVFLAVPSGKLSQAQDEQLSLYYREKFGKSYHFFDEQIGFGLPEPSDLSADIRKAARMQNKKIRVEIENNENLKLRDFLMKGWMTKNLFINVFFRKIMLLVLPLMIRLNRPPAYRKIFYVYIQK</sequence>
<accession>A0A0G1DL91</accession>
<gene>
    <name evidence="2" type="ORF">UV73_C0001G0121</name>
</gene>
<dbReference type="GO" id="GO:0008757">
    <property type="term" value="F:S-adenosylmethionine-dependent methyltransferase activity"/>
    <property type="evidence" value="ECO:0007669"/>
    <property type="project" value="InterPro"/>
</dbReference>
<name>A0A0G1DL91_9BACT</name>
<protein>
    <submittedName>
        <fullName evidence="2">Type 11 methyltransferase</fullName>
    </submittedName>
</protein>
<dbReference type="Pfam" id="PF08241">
    <property type="entry name" value="Methyltransf_11"/>
    <property type="match status" value="1"/>
</dbReference>
<evidence type="ECO:0000313" key="2">
    <source>
        <dbReference type="EMBL" id="KKS98600.1"/>
    </source>
</evidence>
<comment type="caution">
    <text evidence="2">The sequence shown here is derived from an EMBL/GenBank/DDBJ whole genome shotgun (WGS) entry which is preliminary data.</text>
</comment>
<evidence type="ECO:0000313" key="3">
    <source>
        <dbReference type="Proteomes" id="UP000034894"/>
    </source>
</evidence>
<dbReference type="InterPro" id="IPR013216">
    <property type="entry name" value="Methyltransf_11"/>
</dbReference>
<dbReference type="SUPFAM" id="SSF53335">
    <property type="entry name" value="S-adenosyl-L-methionine-dependent methyltransferases"/>
    <property type="match status" value="1"/>
</dbReference>
<dbReference type="STRING" id="1618443.UV73_C0001G0121"/>
<reference evidence="2 3" key="1">
    <citation type="journal article" date="2015" name="Nature">
        <title>rRNA introns, odd ribosomes, and small enigmatic genomes across a large radiation of phyla.</title>
        <authorList>
            <person name="Brown C.T."/>
            <person name="Hug L.A."/>
            <person name="Thomas B.C."/>
            <person name="Sharon I."/>
            <person name="Castelle C.J."/>
            <person name="Singh A."/>
            <person name="Wilkins M.J."/>
            <person name="Williams K.H."/>
            <person name="Banfield J.F."/>
        </authorList>
    </citation>
    <scope>NUCLEOTIDE SEQUENCE [LARGE SCALE GENOMIC DNA]</scope>
</reference>
<evidence type="ECO:0000259" key="1">
    <source>
        <dbReference type="Pfam" id="PF08241"/>
    </source>
</evidence>
<keyword evidence="2" id="KW-0808">Transferase</keyword>
<organism evidence="2 3">
    <name type="scientific">Candidatus Gottesmanbacteria bacterium GW2011_GWA2_43_14</name>
    <dbReference type="NCBI Taxonomy" id="1618443"/>
    <lineage>
        <taxon>Bacteria</taxon>
        <taxon>Candidatus Gottesmaniibacteriota</taxon>
    </lineage>
</organism>
<dbReference type="GO" id="GO:0032259">
    <property type="term" value="P:methylation"/>
    <property type="evidence" value="ECO:0007669"/>
    <property type="project" value="UniProtKB-KW"/>
</dbReference>
<dbReference type="InterPro" id="IPR029063">
    <property type="entry name" value="SAM-dependent_MTases_sf"/>
</dbReference>
<feature type="domain" description="Methyltransferase type 11" evidence="1">
    <location>
        <begin position="43"/>
        <end position="120"/>
    </location>
</feature>